<protein>
    <submittedName>
        <fullName evidence="2">Uncharacterized protein</fullName>
    </submittedName>
</protein>
<dbReference type="RefSeq" id="WP_244034247.1">
    <property type="nucleotide sequence ID" value="NZ_JAAECS010000002.1"/>
</dbReference>
<keyword evidence="3" id="KW-1185">Reference proteome</keyword>
<comment type="caution">
    <text evidence="2">The sequence shown here is derived from an EMBL/GenBank/DDBJ whole genome shotgun (WGS) entry which is preliminary data.</text>
</comment>
<dbReference type="EMBL" id="JAAECS010000002">
    <property type="protein sequence ID" value="MCJ1989099.1"/>
    <property type="molecule type" value="Genomic_DNA"/>
</dbReference>
<proteinExistence type="predicted"/>
<dbReference type="Proteomes" id="UP001522450">
    <property type="component" value="Unassembled WGS sequence"/>
</dbReference>
<gene>
    <name evidence="2" type="ORF">GYN21_02595</name>
</gene>
<organism evidence="2 3">
    <name type="scientific">Pseudolactococcus carnosus</name>
    <dbReference type="NCBI Taxonomy" id="2749961"/>
    <lineage>
        <taxon>Bacteria</taxon>
        <taxon>Bacillati</taxon>
        <taxon>Bacillota</taxon>
        <taxon>Bacilli</taxon>
        <taxon>Lactobacillales</taxon>
        <taxon>Streptococcaceae</taxon>
        <taxon>Pseudolactococcus</taxon>
    </lineage>
</organism>
<accession>A0ABT0AQX2</accession>
<evidence type="ECO:0000313" key="3">
    <source>
        <dbReference type="Proteomes" id="UP001522450"/>
    </source>
</evidence>
<evidence type="ECO:0000256" key="1">
    <source>
        <dbReference type="SAM" id="MobiDB-lite"/>
    </source>
</evidence>
<evidence type="ECO:0000313" key="2">
    <source>
        <dbReference type="EMBL" id="MCJ1989099.1"/>
    </source>
</evidence>
<feature type="region of interest" description="Disordered" evidence="1">
    <location>
        <begin position="79"/>
        <end position="108"/>
    </location>
</feature>
<name>A0ABT0AQX2_9LACT</name>
<sequence length="261" mass="29544">MEKKHMYELKKRKNVRDKVISDFGGLLDHIESEQERLLKSSYPGYVEILDTDSEKTVMLTLPHEGDIVHHLETIFDMEEASEDNSKTSDEGQEVPGEPQEIENMPEEDKGWEQFAEPATNSSSNPIPNSEPVQVVETTLIVKKTVEPDAEIASERSFHAVSVGNHFNKERYGLISQKLVGDNVSKAEQLRQHLLSEIRKKEEGFIHVALEKVEKQLAQKQNIYNSLMTAAKTVDDIDGLIGTANELVELQMKYDNVLAQVE</sequence>
<reference evidence="2 3" key="1">
    <citation type="journal article" date="2022" name="Microbiol. Res.">
        <title>Comparative genome analysis, predicted lifestyle and antimicrobial strategies of Lactococcus carnosus and Lactococcus paracarnosus isolated from meat.</title>
        <authorList>
            <person name="Werum V."/>
            <person name="Ehrmann M."/>
            <person name="Vogel R."/>
            <person name="Hilgarth M."/>
        </authorList>
    </citation>
    <scope>NUCLEOTIDE SEQUENCE [LARGE SCALE GENOMIC DNA]</scope>
    <source>
        <strain evidence="2 3">TMW22177</strain>
    </source>
</reference>